<evidence type="ECO:0000313" key="1">
    <source>
        <dbReference type="EMBL" id="CAB5222581.1"/>
    </source>
</evidence>
<dbReference type="EMBL" id="LR798315">
    <property type="protein sequence ID" value="CAB5222581.1"/>
    <property type="molecule type" value="Genomic_DNA"/>
</dbReference>
<dbReference type="SUPFAM" id="SSF56059">
    <property type="entry name" value="Glutathione synthetase ATP-binding domain-like"/>
    <property type="match status" value="1"/>
</dbReference>
<dbReference type="GO" id="GO:0016879">
    <property type="term" value="F:ligase activity, forming carbon-nitrogen bonds"/>
    <property type="evidence" value="ECO:0007669"/>
    <property type="project" value="TreeGrafter"/>
</dbReference>
<dbReference type="PANTHER" id="PTHR21621:SF0">
    <property type="entry name" value="BETA-CITRYLGLUTAMATE SYNTHASE B-RELATED"/>
    <property type="match status" value="1"/>
</dbReference>
<dbReference type="PANTHER" id="PTHR21621">
    <property type="entry name" value="RIBOSOMAL PROTEIN S6 MODIFICATION PROTEIN"/>
    <property type="match status" value="1"/>
</dbReference>
<dbReference type="Gene3D" id="3.30.470.20">
    <property type="entry name" value="ATP-grasp fold, B domain"/>
    <property type="match status" value="1"/>
</dbReference>
<gene>
    <name evidence="1" type="ORF">UFOVP369_18</name>
</gene>
<evidence type="ECO:0008006" key="2">
    <source>
        <dbReference type="Google" id="ProtNLM"/>
    </source>
</evidence>
<organism evidence="1">
    <name type="scientific">uncultured Caudovirales phage</name>
    <dbReference type="NCBI Taxonomy" id="2100421"/>
    <lineage>
        <taxon>Viruses</taxon>
        <taxon>Duplodnaviria</taxon>
        <taxon>Heunggongvirae</taxon>
        <taxon>Uroviricota</taxon>
        <taxon>Caudoviricetes</taxon>
        <taxon>Peduoviridae</taxon>
        <taxon>Maltschvirus</taxon>
        <taxon>Maltschvirus maltsch</taxon>
    </lineage>
</organism>
<protein>
    <recommendedName>
        <fullName evidence="2">ATP-grasp domain-containing protein</fullName>
    </recommendedName>
</protein>
<name>A0A6J7WX75_9CAUD</name>
<proteinExistence type="predicted"/>
<reference evidence="1" key="1">
    <citation type="submission" date="2020-05" db="EMBL/GenBank/DDBJ databases">
        <authorList>
            <person name="Chiriac C."/>
            <person name="Salcher M."/>
            <person name="Ghai R."/>
            <person name="Kavagutti S V."/>
        </authorList>
    </citation>
    <scope>NUCLEOTIDE SEQUENCE</scope>
</reference>
<sequence length="250" mass="28268">MSLKIFPYKLSSTSAKRLAKTLGTLRVRPAYNARRKDVIVNWGNSTPPHFKWMEQDLNKPHAIALASNKIKTFTELECKGFDHIPQYTISKDIAKHLIDMGDTIYCRSTVTGHSGHGIIIASNSNELINAPLYTVKTKHRDEYRVHIFKGEVLDVQKKKRKLGFTRRSSGIRNHSNGWVYARTDVAIPDMLCPIAIQAVELLGLDFGAVDIGHRLIDNKFFVFEVNTAPGLEGSTLDKYAKAIYNYYSKL</sequence>
<accession>A0A6J7WX75</accession>